<organism evidence="3 4">
    <name type="scientific">Candida parapsilosis</name>
    <name type="common">Yeast</name>
    <dbReference type="NCBI Taxonomy" id="5480"/>
    <lineage>
        <taxon>Eukaryota</taxon>
        <taxon>Fungi</taxon>
        <taxon>Dikarya</taxon>
        <taxon>Ascomycota</taxon>
        <taxon>Saccharomycotina</taxon>
        <taxon>Pichiomycetes</taxon>
        <taxon>Debaryomycetaceae</taxon>
        <taxon>Candida/Lodderomyces clade</taxon>
        <taxon>Candida</taxon>
    </lineage>
</organism>
<evidence type="ECO:0000313" key="4">
    <source>
        <dbReference type="Proteomes" id="UP000590412"/>
    </source>
</evidence>
<comment type="caution">
    <text evidence="3">The sequence shown here is derived from an EMBL/GenBank/DDBJ whole genome shotgun (WGS) entry which is preliminary data.</text>
</comment>
<feature type="chain" id="PRO_5044694621" evidence="2">
    <location>
        <begin position="18"/>
        <end position="227"/>
    </location>
</feature>
<sequence length="227" mass="25745">MLTIYFIWLFFAEYVLPLSYHHEQQLPQGQSTIFTSQVINHQNPDFSKSEDAFQAHLVQQAPKNSLEGRVQASEEFQAQGTKKEKKVGTPKWRLGAGAFLNKEIDEGSTEKETTFIPTIIESKSSDSESDSDEEDSDCDSSSESDGKRNNKKKKTFKLFSLDEVITDKENQKIVVERTVGLKNATTLDYSLNNHSDVMDAMFDSKGFILQIRSLAYICLCSVYLFLI</sequence>
<evidence type="ECO:0000256" key="1">
    <source>
        <dbReference type="SAM" id="MobiDB-lite"/>
    </source>
</evidence>
<evidence type="ECO:0000313" key="3">
    <source>
        <dbReference type="EMBL" id="KAF6059710.1"/>
    </source>
</evidence>
<feature type="compositionally biased region" description="Acidic residues" evidence="1">
    <location>
        <begin position="127"/>
        <end position="142"/>
    </location>
</feature>
<reference evidence="3" key="1">
    <citation type="submission" date="2020-03" db="EMBL/GenBank/DDBJ databases">
        <title>FDA dAtabase for Regulatory Grade micrObial Sequences (FDA-ARGOS): Supporting development and validation of Infectious Disease Dx tests.</title>
        <authorList>
            <person name="Campos J."/>
            <person name="Goldberg B."/>
            <person name="Tallon L."/>
            <person name="Sadzewicz L."/>
            <person name="Vavikolanu K."/>
            <person name="Mehta A."/>
            <person name="Aluvathingal J."/>
            <person name="Nadendla S."/>
            <person name="Nandy P."/>
            <person name="Geyer C."/>
            <person name="Yan Y."/>
            <person name="Sichtig H."/>
        </authorList>
    </citation>
    <scope>NUCLEOTIDE SEQUENCE [LARGE SCALE GENOMIC DNA]</scope>
    <source>
        <strain evidence="3">FDAARGOS_652</strain>
    </source>
</reference>
<evidence type="ECO:0000256" key="2">
    <source>
        <dbReference type="SAM" id="SignalP"/>
    </source>
</evidence>
<dbReference type="AlphaFoldDB" id="A0A8X7NQY0"/>
<gene>
    <name evidence="3" type="ORF">FOB60_001292</name>
</gene>
<proteinExistence type="predicted"/>
<name>A0A8X7NQY0_CANPA</name>
<feature type="region of interest" description="Disordered" evidence="1">
    <location>
        <begin position="107"/>
        <end position="149"/>
    </location>
</feature>
<protein>
    <submittedName>
        <fullName evidence="3">Uncharacterized protein</fullName>
    </submittedName>
</protein>
<keyword evidence="2" id="KW-0732">Signal</keyword>
<dbReference type="EMBL" id="JABWAB010000001">
    <property type="protein sequence ID" value="KAF6059710.1"/>
    <property type="molecule type" value="Genomic_DNA"/>
</dbReference>
<feature type="signal peptide" evidence="2">
    <location>
        <begin position="1"/>
        <end position="17"/>
    </location>
</feature>
<dbReference type="Proteomes" id="UP000590412">
    <property type="component" value="Unassembled WGS sequence"/>
</dbReference>
<accession>A0A8X7NQY0</accession>